<dbReference type="GO" id="GO:0005524">
    <property type="term" value="F:ATP binding"/>
    <property type="evidence" value="ECO:0007669"/>
    <property type="project" value="InterPro"/>
</dbReference>
<evidence type="ECO:0000256" key="1">
    <source>
        <dbReference type="SAM" id="MobiDB-lite"/>
    </source>
</evidence>
<dbReference type="EMBL" id="NBII01000006">
    <property type="protein sequence ID" value="PAV17751.1"/>
    <property type="molecule type" value="Genomic_DNA"/>
</dbReference>
<feature type="domain" description="Protein kinase" evidence="2">
    <location>
        <begin position="349"/>
        <end position="752"/>
    </location>
</feature>
<dbReference type="STRING" id="2282107.A0A286UDT0"/>
<keyword evidence="4" id="KW-1185">Reference proteome</keyword>
<dbReference type="InterPro" id="IPR040976">
    <property type="entry name" value="Pkinase_fungal"/>
</dbReference>
<feature type="compositionally biased region" description="Acidic residues" evidence="1">
    <location>
        <begin position="943"/>
        <end position="956"/>
    </location>
</feature>
<dbReference type="GO" id="GO:0004672">
    <property type="term" value="F:protein kinase activity"/>
    <property type="evidence" value="ECO:0007669"/>
    <property type="project" value="InterPro"/>
</dbReference>
<feature type="compositionally biased region" description="Basic and acidic residues" evidence="1">
    <location>
        <begin position="575"/>
        <end position="603"/>
    </location>
</feature>
<feature type="region of interest" description="Disordered" evidence="1">
    <location>
        <begin position="813"/>
        <end position="1028"/>
    </location>
</feature>
<dbReference type="InterPro" id="IPR011009">
    <property type="entry name" value="Kinase-like_dom_sf"/>
</dbReference>
<dbReference type="Proteomes" id="UP000217199">
    <property type="component" value="Unassembled WGS sequence"/>
</dbReference>
<dbReference type="SUPFAM" id="SSF56112">
    <property type="entry name" value="Protein kinase-like (PK-like)"/>
    <property type="match status" value="1"/>
</dbReference>
<dbReference type="Pfam" id="PF17667">
    <property type="entry name" value="Pkinase_fungal"/>
    <property type="match status" value="1"/>
</dbReference>
<dbReference type="AlphaFoldDB" id="A0A286UDT0"/>
<dbReference type="PANTHER" id="PTHR38248:SF2">
    <property type="entry name" value="FUNK1 11"/>
    <property type="match status" value="1"/>
</dbReference>
<sequence>MSSSSSVSAIWPPLRQPSRSQVIGSDLALLIAAKHTKPSDIYPQCVPKQDDKDRIILENIKKKEFMRSQAFPEEKLDVFFERVLPPILVSPPSESPCSNSAAYLDQSPLSDPYLLSVEKVIEKLKKSSTLVFNKRIAKYVWSVFNNNKTGSIYTFDKRNRTAIHPLQIIFDAILDVIGEARCTSKPNLHLISTCACTKKSSAAEKCRAKSEVRMVLNEVVRGDDGYFSDFAVPVSIDESIERSRKEVVFKMQQILSNDPCRRFTFGINFEGDECRIWNLSRSMIISSTGFNYKTDYSTLIRVILSLTFATDEELGWDHSIRVIMKDDKRRYYFDVGGEEFYATNEDLIYDEKELIPFGSGTRVYRVYRKKDRRPFVLKDFWPEKGTDAEDKILKKIVDDIKDEREKEYFQQHTMSVAAAGYVFTSKQEGDNLPNWGKTKPFCSYLGGDKETRKGWKKTFSIRYHYRIVYKEFAQRLDRTNTTKDIRIVVRDTLKALTIMHRRGWVHRDISPNNLYLYYDSTNNKGKPRGIIGDFEDAKCMGVENHSRLIRGTPGFIPREIAKQCYEYEPSIRRQQILDEKEGDKNDNDGEGEEKEKYGEKEKEGEDEYEDEDKGGAGLSNLECWWHNMARSRRLIEALLPPDEETKGRNFYHNWIHDLESFWWIICWIIFSKELKPKKIDQKSPAEASQAAKQLSAYKKLFEFEDDPMDSSQRDDFFYSSEDFYNLLREVPEKKPFQFTNKYILAKIRDTLLEAYTLTQLKLNENPHSGVYDVPMKLESYINSFMSVSESVELLPIFNKNTSGVTLKKYEDSLSCNRDQERDTTVRPIRNRISVQGENKIQNAERGRQENSDTPKPLNKGKGTRGVKRTRNDDAEKEHVESEPESASAPPAKRRKTTATNNPPIKKQVKKSIPKGRPEKKETPKPLNKGKGTRGVKRTRNDDVESEDPESGPELESESASVLPKKQKTAATKKPANKKQDEKKKATQKQEPAPSSSRLRTRSQGKSAVVAKTKLETRARSGTRKTTKK</sequence>
<evidence type="ECO:0000259" key="2">
    <source>
        <dbReference type="PROSITE" id="PS50011"/>
    </source>
</evidence>
<gene>
    <name evidence="3" type="ORF">PNOK_0623700</name>
</gene>
<evidence type="ECO:0000313" key="3">
    <source>
        <dbReference type="EMBL" id="PAV17751.1"/>
    </source>
</evidence>
<dbReference type="PROSITE" id="PS50011">
    <property type="entry name" value="PROTEIN_KINASE_DOM"/>
    <property type="match status" value="1"/>
</dbReference>
<feature type="compositionally biased region" description="Basic and acidic residues" evidence="1">
    <location>
        <begin position="813"/>
        <end position="824"/>
    </location>
</feature>
<reference evidence="3 4" key="1">
    <citation type="journal article" date="2017" name="Mol. Ecol.">
        <title>Comparative and population genomic landscape of Phellinus noxius: A hypervariable fungus causing root rot in trees.</title>
        <authorList>
            <person name="Chung C.L."/>
            <person name="Lee T.J."/>
            <person name="Akiba M."/>
            <person name="Lee H.H."/>
            <person name="Kuo T.H."/>
            <person name="Liu D."/>
            <person name="Ke H.M."/>
            <person name="Yokoi T."/>
            <person name="Roa M.B."/>
            <person name="Lu M.J."/>
            <person name="Chang Y.Y."/>
            <person name="Ann P.J."/>
            <person name="Tsai J.N."/>
            <person name="Chen C.Y."/>
            <person name="Tzean S.S."/>
            <person name="Ota Y."/>
            <person name="Hattori T."/>
            <person name="Sahashi N."/>
            <person name="Liou R.F."/>
            <person name="Kikuchi T."/>
            <person name="Tsai I.J."/>
        </authorList>
    </citation>
    <scope>NUCLEOTIDE SEQUENCE [LARGE SCALE GENOMIC DNA]</scope>
    <source>
        <strain evidence="3 4">FFPRI411160</strain>
    </source>
</reference>
<comment type="caution">
    <text evidence="3">The sequence shown here is derived from an EMBL/GenBank/DDBJ whole genome shotgun (WGS) entry which is preliminary data.</text>
</comment>
<dbReference type="OrthoDB" id="5584477at2759"/>
<feature type="compositionally biased region" description="Basic and acidic residues" evidence="1">
    <location>
        <begin position="842"/>
        <end position="852"/>
    </location>
</feature>
<feature type="compositionally biased region" description="Polar residues" evidence="1">
    <location>
        <begin position="832"/>
        <end position="841"/>
    </location>
</feature>
<evidence type="ECO:0000313" key="4">
    <source>
        <dbReference type="Proteomes" id="UP000217199"/>
    </source>
</evidence>
<feature type="compositionally biased region" description="Polar residues" evidence="1">
    <location>
        <begin position="992"/>
        <end position="1005"/>
    </location>
</feature>
<dbReference type="InterPro" id="IPR000719">
    <property type="entry name" value="Prot_kinase_dom"/>
</dbReference>
<dbReference type="PANTHER" id="PTHR38248">
    <property type="entry name" value="FUNK1 6"/>
    <property type="match status" value="1"/>
</dbReference>
<organism evidence="3 4">
    <name type="scientific">Pyrrhoderma noxium</name>
    <dbReference type="NCBI Taxonomy" id="2282107"/>
    <lineage>
        <taxon>Eukaryota</taxon>
        <taxon>Fungi</taxon>
        <taxon>Dikarya</taxon>
        <taxon>Basidiomycota</taxon>
        <taxon>Agaricomycotina</taxon>
        <taxon>Agaricomycetes</taxon>
        <taxon>Hymenochaetales</taxon>
        <taxon>Hymenochaetaceae</taxon>
        <taxon>Pyrrhoderma</taxon>
    </lineage>
</organism>
<protein>
    <recommendedName>
        <fullName evidence="2">Protein kinase domain-containing protein</fullName>
    </recommendedName>
</protein>
<feature type="region of interest" description="Disordered" evidence="1">
    <location>
        <begin position="575"/>
        <end position="614"/>
    </location>
</feature>
<proteinExistence type="predicted"/>
<name>A0A286UDT0_9AGAM</name>
<dbReference type="Gene3D" id="1.10.510.10">
    <property type="entry name" value="Transferase(Phosphotransferase) domain 1"/>
    <property type="match status" value="1"/>
</dbReference>
<accession>A0A286UDT0</accession>
<feature type="compositionally biased region" description="Basic and acidic residues" evidence="1">
    <location>
        <begin position="869"/>
        <end position="881"/>
    </location>
</feature>
<dbReference type="SMART" id="SM00220">
    <property type="entry name" value="S_TKc"/>
    <property type="match status" value="1"/>
</dbReference>
<dbReference type="InParanoid" id="A0A286UDT0"/>